<dbReference type="CDD" id="cd03045">
    <property type="entry name" value="GST_N_Delta_Epsilon"/>
    <property type="match status" value="1"/>
</dbReference>
<dbReference type="PANTHER" id="PTHR43969">
    <property type="entry name" value="GLUTATHIONE S TRANSFERASE D10, ISOFORM A-RELATED"/>
    <property type="match status" value="1"/>
</dbReference>
<evidence type="ECO:0000259" key="3">
    <source>
        <dbReference type="PROSITE" id="PS50405"/>
    </source>
</evidence>
<dbReference type="InterPro" id="IPR010987">
    <property type="entry name" value="Glutathione-S-Trfase_C-like"/>
</dbReference>
<gene>
    <name evidence="4" type="ORF">RN001_005211</name>
</gene>
<dbReference type="FunFam" id="3.40.30.10:FF:000034">
    <property type="entry name" value="glutathione S-transferase 1"/>
    <property type="match status" value="1"/>
</dbReference>
<dbReference type="Pfam" id="PF02798">
    <property type="entry name" value="GST_N"/>
    <property type="match status" value="1"/>
</dbReference>
<dbReference type="SFLD" id="SFLDG00358">
    <property type="entry name" value="Main_(cytGST)"/>
    <property type="match status" value="1"/>
</dbReference>
<dbReference type="Proteomes" id="UP001353858">
    <property type="component" value="Unassembled WGS sequence"/>
</dbReference>
<accession>A0AAN7PBM6</accession>
<comment type="caution">
    <text evidence="4">The sequence shown here is derived from an EMBL/GenBank/DDBJ whole genome shotgun (WGS) entry which is preliminary data.</text>
</comment>
<feature type="domain" description="GST N-terminal" evidence="2">
    <location>
        <begin position="223"/>
        <end position="304"/>
    </location>
</feature>
<dbReference type="Gene3D" id="3.40.30.10">
    <property type="entry name" value="Glutaredoxin"/>
    <property type="match status" value="1"/>
</dbReference>
<evidence type="ECO:0000313" key="5">
    <source>
        <dbReference type="Proteomes" id="UP001353858"/>
    </source>
</evidence>
<dbReference type="GO" id="GO:0006749">
    <property type="term" value="P:glutathione metabolic process"/>
    <property type="evidence" value="ECO:0007669"/>
    <property type="project" value="TreeGrafter"/>
</dbReference>
<dbReference type="PANTHER" id="PTHR43969:SF9">
    <property type="entry name" value="GLUTATHIONE S TRANSFERASE D10, ISOFORM A-RELATED"/>
    <property type="match status" value="1"/>
</dbReference>
<dbReference type="InterPro" id="IPR036249">
    <property type="entry name" value="Thioredoxin-like_sf"/>
</dbReference>
<dbReference type="InterPro" id="IPR040079">
    <property type="entry name" value="Glutathione_S-Trfase"/>
</dbReference>
<dbReference type="GO" id="GO:0004364">
    <property type="term" value="F:glutathione transferase activity"/>
    <property type="evidence" value="ECO:0007669"/>
    <property type="project" value="TreeGrafter"/>
</dbReference>
<dbReference type="InterPro" id="IPR036282">
    <property type="entry name" value="Glutathione-S-Trfase_C_sf"/>
</dbReference>
<dbReference type="PROSITE" id="PS50405">
    <property type="entry name" value="GST_CTER"/>
    <property type="match status" value="1"/>
</dbReference>
<keyword evidence="5" id="KW-1185">Reference proteome</keyword>
<dbReference type="AlphaFoldDB" id="A0AAN7PBM6"/>
<dbReference type="FunFam" id="1.20.1050.10:FF:000007">
    <property type="entry name" value="Glutathione S-transferase 1-1"/>
    <property type="match status" value="1"/>
</dbReference>
<evidence type="ECO:0000259" key="2">
    <source>
        <dbReference type="PROSITE" id="PS50404"/>
    </source>
</evidence>
<organism evidence="4 5">
    <name type="scientific">Aquatica leii</name>
    <dbReference type="NCBI Taxonomy" id="1421715"/>
    <lineage>
        <taxon>Eukaryota</taxon>
        <taxon>Metazoa</taxon>
        <taxon>Ecdysozoa</taxon>
        <taxon>Arthropoda</taxon>
        <taxon>Hexapoda</taxon>
        <taxon>Insecta</taxon>
        <taxon>Pterygota</taxon>
        <taxon>Neoptera</taxon>
        <taxon>Endopterygota</taxon>
        <taxon>Coleoptera</taxon>
        <taxon>Polyphaga</taxon>
        <taxon>Elateriformia</taxon>
        <taxon>Elateroidea</taxon>
        <taxon>Lampyridae</taxon>
        <taxon>Luciolinae</taxon>
        <taxon>Aquatica</taxon>
    </lineage>
</organism>
<dbReference type="SFLD" id="SFLDG01153">
    <property type="entry name" value="Main.4:_Theta-like"/>
    <property type="match status" value="1"/>
</dbReference>
<protein>
    <submittedName>
        <fullName evidence="4">Uncharacterized protein</fullName>
    </submittedName>
</protein>
<dbReference type="SUPFAM" id="SSF52266">
    <property type="entry name" value="SGNH hydrolase"/>
    <property type="match status" value="1"/>
</dbReference>
<evidence type="ECO:0000256" key="1">
    <source>
        <dbReference type="ARBA" id="ARBA00011738"/>
    </source>
</evidence>
<sequence length="438" mass="49911">MQEHLGNNFQIQCWFKPNSNFEKVTESIIPLTNGFTKNDFVIIMMVGGNNALKGNKINKNSIENVMKCSNFTNLFLVSIPIWQGRPVLNQLIYNLNLNFYHLSNEYSNVFIDVNDIISPKDYVRHGLHLNVNGKEKICKYVSGVILQQLQLYDEKYYEQCKHINYNNLKTIVPSLATSNGKQSNDTYYKCNGLNDLSVCVEYANNNWCSFKCHLNSQNTTVKMLMDFYYLPGSAPCRAVLLAAKAVGVELNLKVLDLMKGEHLTPEFLKINPQHTIPTLVDNGFALWESRAIMTYLVSKYGKNDSLYPKDPQTRAVIDQRLYFDLGTLYGRLSDYYYPVLFGGASYDPEKLTKLEDAVKFLDTFLEGHDFAVGNSLTVADLSLVATVSTLDVMDFDLTPYSNVLRWFEKVKATAPFYDEANGKNVKIFKQMADSLLKK</sequence>
<feature type="domain" description="GST C-terminal" evidence="3">
    <location>
        <begin position="310"/>
        <end position="428"/>
    </location>
</feature>
<comment type="subunit">
    <text evidence="1">Homodimer.</text>
</comment>
<dbReference type="SUPFAM" id="SSF47616">
    <property type="entry name" value="GST C-terminal domain-like"/>
    <property type="match status" value="1"/>
</dbReference>
<dbReference type="InterPro" id="IPR004045">
    <property type="entry name" value="Glutathione_S-Trfase_N"/>
</dbReference>
<dbReference type="CDD" id="cd03177">
    <property type="entry name" value="GST_C_Delta_Epsilon"/>
    <property type="match status" value="1"/>
</dbReference>
<dbReference type="Pfam" id="PF00043">
    <property type="entry name" value="GST_C"/>
    <property type="match status" value="1"/>
</dbReference>
<dbReference type="InterPro" id="IPR004046">
    <property type="entry name" value="GST_C"/>
</dbReference>
<evidence type="ECO:0000313" key="4">
    <source>
        <dbReference type="EMBL" id="KAK4881892.1"/>
    </source>
</evidence>
<dbReference type="EMBL" id="JARPUR010000002">
    <property type="protein sequence ID" value="KAK4881892.1"/>
    <property type="molecule type" value="Genomic_DNA"/>
</dbReference>
<dbReference type="SUPFAM" id="SSF52833">
    <property type="entry name" value="Thioredoxin-like"/>
    <property type="match status" value="1"/>
</dbReference>
<dbReference type="Gene3D" id="1.20.1050.10">
    <property type="match status" value="1"/>
</dbReference>
<name>A0AAN7PBM6_9COLE</name>
<dbReference type="PROSITE" id="PS50404">
    <property type="entry name" value="GST_NTER"/>
    <property type="match status" value="1"/>
</dbReference>
<reference evidence="5" key="1">
    <citation type="submission" date="2023-01" db="EMBL/GenBank/DDBJ databases">
        <title>Key to firefly adult light organ development and bioluminescence: homeobox transcription factors regulate luciferase expression and transportation to peroxisome.</title>
        <authorList>
            <person name="Fu X."/>
        </authorList>
    </citation>
    <scope>NUCLEOTIDE SEQUENCE [LARGE SCALE GENOMIC DNA]</scope>
</reference>
<dbReference type="SFLD" id="SFLDS00019">
    <property type="entry name" value="Glutathione_Transferase_(cytos"/>
    <property type="match status" value="1"/>
</dbReference>
<proteinExistence type="predicted"/>